<dbReference type="InterPro" id="IPR019635">
    <property type="entry name" value="DUF2500"/>
</dbReference>
<dbReference type="RefSeq" id="WP_086964432.1">
    <property type="nucleotide sequence ID" value="NZ_CP021376.1"/>
</dbReference>
<name>A0A1Y0D002_9GAMM</name>
<evidence type="ECO:0000313" key="1">
    <source>
        <dbReference type="EMBL" id="ART80564.1"/>
    </source>
</evidence>
<dbReference type="Proteomes" id="UP000243793">
    <property type="component" value="Chromosome"/>
</dbReference>
<organism evidence="1 2">
    <name type="scientific">Oceanisphaera avium</name>
    <dbReference type="NCBI Taxonomy" id="1903694"/>
    <lineage>
        <taxon>Bacteria</taxon>
        <taxon>Pseudomonadati</taxon>
        <taxon>Pseudomonadota</taxon>
        <taxon>Gammaproteobacteria</taxon>
        <taxon>Aeromonadales</taxon>
        <taxon>Aeromonadaceae</taxon>
        <taxon>Oceanisphaera</taxon>
    </lineage>
</organism>
<dbReference type="Gene3D" id="2.40.50.660">
    <property type="match status" value="1"/>
</dbReference>
<dbReference type="AlphaFoldDB" id="A0A1Y0D002"/>
<proteinExistence type="predicted"/>
<dbReference type="KEGG" id="ocm:CBP12_10785"/>
<dbReference type="OrthoDB" id="5917531at2"/>
<protein>
    <recommendedName>
        <fullName evidence="3">DUF2500 domain-containing protein</fullName>
    </recommendedName>
</protein>
<evidence type="ECO:0008006" key="3">
    <source>
        <dbReference type="Google" id="ProtNLM"/>
    </source>
</evidence>
<evidence type="ECO:0000313" key="2">
    <source>
        <dbReference type="Proteomes" id="UP000243793"/>
    </source>
</evidence>
<accession>A0A1Y0D002</accession>
<dbReference type="EMBL" id="CP021376">
    <property type="protein sequence ID" value="ART80564.1"/>
    <property type="molecule type" value="Genomic_DNA"/>
</dbReference>
<gene>
    <name evidence="1" type="ORF">CBP12_10785</name>
</gene>
<dbReference type="Pfam" id="PF10694">
    <property type="entry name" value="DUF2500"/>
    <property type="match status" value="1"/>
</dbReference>
<sequence>MGRFVFWGIILIAIFVLARRVSSFWFNQRQASHSVAVLVQEKHYREFMGQTHKQQTEPPAPRVNYYVTFRPLEDAPAQEFQVSQLIYEQLEPEQTGTLIIKGTRFIAFEPDANQ</sequence>
<keyword evidence="2" id="KW-1185">Reference proteome</keyword>
<reference evidence="2" key="1">
    <citation type="submission" date="2017-05" db="EMBL/GenBank/DDBJ databases">
        <authorList>
            <person name="Sung H."/>
        </authorList>
    </citation>
    <scope>NUCLEOTIDE SEQUENCE [LARGE SCALE GENOMIC DNA]</scope>
    <source>
        <strain evidence="2">AMac2203</strain>
    </source>
</reference>